<dbReference type="AlphaFoldDB" id="A0A449B0R9"/>
<reference evidence="1 2" key="1">
    <citation type="submission" date="2019-01" db="EMBL/GenBank/DDBJ databases">
        <authorList>
            <consortium name="Pathogen Informatics"/>
        </authorList>
    </citation>
    <scope>NUCLEOTIDE SEQUENCE [LARGE SCALE GENOMIC DNA]</scope>
    <source>
        <strain evidence="1 2">NCTC10186</strain>
        <plasmid evidence="2">2</plasmid>
    </source>
</reference>
<keyword evidence="1" id="KW-0614">Plasmid</keyword>
<name>A0A449B0R9_9BACT</name>
<dbReference type="EMBL" id="LR215032">
    <property type="protein sequence ID" value="VEU73318.1"/>
    <property type="molecule type" value="Genomic_DNA"/>
</dbReference>
<accession>A0A449B0R9</accession>
<proteinExistence type="predicted"/>
<gene>
    <name evidence="1" type="ORF">NCTC10186_00826</name>
</gene>
<sequence length="81" mass="9388">MINFSYQTSTSEFLLEVKAASKSVWKKFFCTLDKLVAESSALLSWLELESTKITKINNWEFKFSIVRLADNFESLLKLELS</sequence>
<evidence type="ECO:0000313" key="2">
    <source>
        <dbReference type="Proteomes" id="UP000289862"/>
    </source>
</evidence>
<dbReference type="KEGG" id="mgal:NCTC10186_00826"/>
<organism evidence="1 2">
    <name type="scientific">Mycoplasmopsis gallopavonis</name>
    <dbReference type="NCBI Taxonomy" id="76629"/>
    <lineage>
        <taxon>Bacteria</taxon>
        <taxon>Bacillati</taxon>
        <taxon>Mycoplasmatota</taxon>
        <taxon>Mycoplasmoidales</taxon>
        <taxon>Metamycoplasmataceae</taxon>
        <taxon>Mycoplasmopsis</taxon>
    </lineage>
</organism>
<geneLocation type="plasmid" evidence="1 2">
    <name>2</name>
</geneLocation>
<dbReference type="Proteomes" id="UP000289862">
    <property type="component" value="Plasmid 2"/>
</dbReference>
<keyword evidence="2" id="KW-1185">Reference proteome</keyword>
<evidence type="ECO:0000313" key="1">
    <source>
        <dbReference type="EMBL" id="VEU73318.1"/>
    </source>
</evidence>
<protein>
    <submittedName>
        <fullName evidence="1">Uncharacterized protein</fullName>
    </submittedName>
</protein>